<protein>
    <submittedName>
        <fullName evidence="1">Uncharacterized protein</fullName>
    </submittedName>
</protein>
<accession>A0ACC1AHG6</accession>
<proteinExistence type="predicted"/>
<dbReference type="Proteomes" id="UP001164250">
    <property type="component" value="Chromosome 10"/>
</dbReference>
<organism evidence="1 2">
    <name type="scientific">Pistacia atlantica</name>
    <dbReference type="NCBI Taxonomy" id="434234"/>
    <lineage>
        <taxon>Eukaryota</taxon>
        <taxon>Viridiplantae</taxon>
        <taxon>Streptophyta</taxon>
        <taxon>Embryophyta</taxon>
        <taxon>Tracheophyta</taxon>
        <taxon>Spermatophyta</taxon>
        <taxon>Magnoliopsida</taxon>
        <taxon>eudicotyledons</taxon>
        <taxon>Gunneridae</taxon>
        <taxon>Pentapetalae</taxon>
        <taxon>rosids</taxon>
        <taxon>malvids</taxon>
        <taxon>Sapindales</taxon>
        <taxon>Anacardiaceae</taxon>
        <taxon>Pistacia</taxon>
    </lineage>
</organism>
<keyword evidence="2" id="KW-1185">Reference proteome</keyword>
<evidence type="ECO:0000313" key="2">
    <source>
        <dbReference type="Proteomes" id="UP001164250"/>
    </source>
</evidence>
<name>A0ACC1AHG6_9ROSI</name>
<comment type="caution">
    <text evidence="1">The sequence shown here is derived from an EMBL/GenBank/DDBJ whole genome shotgun (WGS) entry which is preliminary data.</text>
</comment>
<sequence length="94" mass="10713">MTFPWTIMAITCLSNLIVLLELHSAPICDNLIHKQELPLLIGLHQSILLNVQSSEEDWGHSWYASWGRTSSLYCFSKTKDFVSAIFIDAVLKFD</sequence>
<reference evidence="2" key="1">
    <citation type="journal article" date="2023" name="G3 (Bethesda)">
        <title>Genome assembly and association tests identify interacting loci associated with vigor, precocity, and sex in interspecific pistachio rootstocks.</title>
        <authorList>
            <person name="Palmer W."/>
            <person name="Jacygrad E."/>
            <person name="Sagayaradj S."/>
            <person name="Cavanaugh K."/>
            <person name="Han R."/>
            <person name="Bertier L."/>
            <person name="Beede B."/>
            <person name="Kafkas S."/>
            <person name="Golino D."/>
            <person name="Preece J."/>
            <person name="Michelmore R."/>
        </authorList>
    </citation>
    <scope>NUCLEOTIDE SEQUENCE [LARGE SCALE GENOMIC DNA]</scope>
</reference>
<evidence type="ECO:0000313" key="1">
    <source>
        <dbReference type="EMBL" id="KAJ0085890.1"/>
    </source>
</evidence>
<gene>
    <name evidence="1" type="ORF">Patl1_07040</name>
</gene>
<dbReference type="EMBL" id="CM047906">
    <property type="protein sequence ID" value="KAJ0085890.1"/>
    <property type="molecule type" value="Genomic_DNA"/>
</dbReference>